<keyword evidence="3" id="KW-0804">Transcription</keyword>
<evidence type="ECO:0000256" key="2">
    <source>
        <dbReference type="ARBA" id="ARBA00023125"/>
    </source>
</evidence>
<dbReference type="InterPro" id="IPR037923">
    <property type="entry name" value="HTH-like"/>
</dbReference>
<feature type="domain" description="HTH araC/xylS-type" evidence="4">
    <location>
        <begin position="199"/>
        <end position="300"/>
    </location>
</feature>
<dbReference type="GO" id="GO:0003700">
    <property type="term" value="F:DNA-binding transcription factor activity"/>
    <property type="evidence" value="ECO:0007669"/>
    <property type="project" value="InterPro"/>
</dbReference>
<dbReference type="InterPro" id="IPR018060">
    <property type="entry name" value="HTH_AraC"/>
</dbReference>
<dbReference type="Gene3D" id="1.10.10.60">
    <property type="entry name" value="Homeodomain-like"/>
    <property type="match status" value="1"/>
</dbReference>
<evidence type="ECO:0000313" key="6">
    <source>
        <dbReference type="Proteomes" id="UP000305100"/>
    </source>
</evidence>
<evidence type="ECO:0000313" key="5">
    <source>
        <dbReference type="EMBL" id="TLQ19645.1"/>
    </source>
</evidence>
<keyword evidence="2" id="KW-0238">DNA-binding</keyword>
<dbReference type="PANTHER" id="PTHR43280">
    <property type="entry name" value="ARAC-FAMILY TRANSCRIPTIONAL REGULATOR"/>
    <property type="match status" value="1"/>
</dbReference>
<dbReference type="SMART" id="SM00342">
    <property type="entry name" value="HTH_ARAC"/>
    <property type="match status" value="1"/>
</dbReference>
<dbReference type="OrthoDB" id="1975977at2"/>
<proteinExistence type="predicted"/>
<dbReference type="Pfam" id="PF12833">
    <property type="entry name" value="HTH_18"/>
    <property type="match status" value="1"/>
</dbReference>
<gene>
    <name evidence="5" type="ORF">FEZ41_06135</name>
</gene>
<dbReference type="InterPro" id="IPR009057">
    <property type="entry name" value="Homeodomain-like_sf"/>
</dbReference>
<sequence>MNRLERRKEVANMNKSRRRVNFPDLHCGFDFLAASEHQIKHNQRLTFKSDPHFRIGVLLSGKAHVDIANCHFVLEKGDVLALPPKLVFNAQPDEDVTYFSFDLAVDDPKLQLFLSQNLIYVYPRETVLAQLVTPHLTRLIEISGENHQDFELTLSIQVIVSRIMLAIHDVITEVHGNGKFAQHEISKVIAHYLKANIADRVKNFIHGDRPFSGDTTLINDILSLASVNNRSAEKLFRTEYGMTPRRYVSELKQQAASELLKVPTYSLAQISGALGYSSPKNFNRQFKGWTGQTPKDFRDRVTTDQIKSIAD</sequence>
<keyword evidence="1" id="KW-0805">Transcription regulation</keyword>
<dbReference type="GO" id="GO:0043565">
    <property type="term" value="F:sequence-specific DNA binding"/>
    <property type="evidence" value="ECO:0007669"/>
    <property type="project" value="InterPro"/>
</dbReference>
<organism evidence="5 6">
    <name type="scientific">Lentilactobacillus parafarraginis</name>
    <dbReference type="NCBI Taxonomy" id="390842"/>
    <lineage>
        <taxon>Bacteria</taxon>
        <taxon>Bacillati</taxon>
        <taxon>Bacillota</taxon>
        <taxon>Bacilli</taxon>
        <taxon>Lactobacillales</taxon>
        <taxon>Lactobacillaceae</taxon>
        <taxon>Lentilactobacillus</taxon>
    </lineage>
</organism>
<dbReference type="Proteomes" id="UP000305100">
    <property type="component" value="Unassembled WGS sequence"/>
</dbReference>
<reference evidence="5 6" key="1">
    <citation type="submission" date="2019-05" db="EMBL/GenBank/DDBJ databases">
        <title>The metagenome of a microbial culture collection derived from dairy environment covers the genomic content of the human microbiome.</title>
        <authorList>
            <person name="Roder T."/>
            <person name="Wuthrich D."/>
            <person name="Sattari Z."/>
            <person name="Von Ah U."/>
            <person name="Bar C."/>
            <person name="Ronchi F."/>
            <person name="Macpherson A.J."/>
            <person name="Ganal-Vonarburg S.C."/>
            <person name="Bruggmann R."/>
            <person name="Vergeres G."/>
        </authorList>
    </citation>
    <scope>NUCLEOTIDE SEQUENCE [LARGE SCALE GENOMIC DNA]</scope>
    <source>
        <strain evidence="5 6">FAM 1079</strain>
    </source>
</reference>
<evidence type="ECO:0000256" key="3">
    <source>
        <dbReference type="ARBA" id="ARBA00023163"/>
    </source>
</evidence>
<evidence type="ECO:0000259" key="4">
    <source>
        <dbReference type="PROSITE" id="PS01124"/>
    </source>
</evidence>
<dbReference type="SUPFAM" id="SSF51215">
    <property type="entry name" value="Regulatory protein AraC"/>
    <property type="match status" value="1"/>
</dbReference>
<dbReference type="AlphaFoldDB" id="A0A5R9CVY1"/>
<dbReference type="SUPFAM" id="SSF46689">
    <property type="entry name" value="Homeodomain-like"/>
    <property type="match status" value="1"/>
</dbReference>
<protein>
    <submittedName>
        <fullName evidence="5">AraC family transcriptional regulator</fullName>
    </submittedName>
</protein>
<dbReference type="Pfam" id="PF02311">
    <property type="entry name" value="AraC_binding"/>
    <property type="match status" value="1"/>
</dbReference>
<comment type="caution">
    <text evidence="5">The sequence shown here is derived from an EMBL/GenBank/DDBJ whole genome shotgun (WGS) entry which is preliminary data.</text>
</comment>
<evidence type="ECO:0000256" key="1">
    <source>
        <dbReference type="ARBA" id="ARBA00023015"/>
    </source>
</evidence>
<dbReference type="PROSITE" id="PS01124">
    <property type="entry name" value="HTH_ARAC_FAMILY_2"/>
    <property type="match status" value="1"/>
</dbReference>
<name>A0A5R9CVY1_9LACO</name>
<dbReference type="PANTHER" id="PTHR43280:SF28">
    <property type="entry name" value="HTH-TYPE TRANSCRIPTIONAL ACTIVATOR RHAS"/>
    <property type="match status" value="1"/>
</dbReference>
<dbReference type="EMBL" id="VBSX01000011">
    <property type="protein sequence ID" value="TLQ19645.1"/>
    <property type="molecule type" value="Genomic_DNA"/>
</dbReference>
<dbReference type="InterPro" id="IPR003313">
    <property type="entry name" value="AraC-bd"/>
</dbReference>
<accession>A0A5R9CVY1</accession>